<accession>A0A8H7WHV8</accession>
<organism evidence="1 2">
    <name type="scientific">Cadophora malorum</name>
    <dbReference type="NCBI Taxonomy" id="108018"/>
    <lineage>
        <taxon>Eukaryota</taxon>
        <taxon>Fungi</taxon>
        <taxon>Dikarya</taxon>
        <taxon>Ascomycota</taxon>
        <taxon>Pezizomycotina</taxon>
        <taxon>Leotiomycetes</taxon>
        <taxon>Helotiales</taxon>
        <taxon>Ploettnerulaceae</taxon>
        <taxon>Cadophora</taxon>
    </lineage>
</organism>
<dbReference type="OrthoDB" id="3598674at2759"/>
<name>A0A8H7WHV8_9HELO</name>
<gene>
    <name evidence="1" type="ORF">IFR04_001827</name>
</gene>
<reference evidence="1" key="1">
    <citation type="submission" date="2021-02" db="EMBL/GenBank/DDBJ databases">
        <title>Genome sequence Cadophora malorum strain M34.</title>
        <authorList>
            <person name="Stefanovic E."/>
            <person name="Vu D."/>
            <person name="Scully C."/>
            <person name="Dijksterhuis J."/>
            <person name="Roader J."/>
            <person name="Houbraken J."/>
        </authorList>
    </citation>
    <scope>NUCLEOTIDE SEQUENCE</scope>
    <source>
        <strain evidence="1">M34</strain>
    </source>
</reference>
<dbReference type="Proteomes" id="UP000664132">
    <property type="component" value="Unassembled WGS sequence"/>
</dbReference>
<evidence type="ECO:0000313" key="2">
    <source>
        <dbReference type="Proteomes" id="UP000664132"/>
    </source>
</evidence>
<dbReference type="PANTHER" id="PTHR24148">
    <property type="entry name" value="ANKYRIN REPEAT DOMAIN-CONTAINING PROTEIN 39 HOMOLOG-RELATED"/>
    <property type="match status" value="1"/>
</dbReference>
<evidence type="ECO:0000313" key="1">
    <source>
        <dbReference type="EMBL" id="KAG4425057.1"/>
    </source>
</evidence>
<dbReference type="InterPro" id="IPR052895">
    <property type="entry name" value="HetReg/Transcr_Mod"/>
</dbReference>
<comment type="caution">
    <text evidence="1">The sequence shown here is derived from an EMBL/GenBank/DDBJ whole genome shotgun (WGS) entry which is preliminary data.</text>
</comment>
<keyword evidence="2" id="KW-1185">Reference proteome</keyword>
<sequence length="357" mass="40116">MSKIFGQAVKVLVWLGEAAGDSDMLFELMARAEGRLDRLDSLIRVWGQAGVDVLWIIQEILSVNSIDLLYGFKKLPWTLFFSGIEAIGNIKTSSDVDCCALTPACAIAAKQSYHYQAYSIEDLIQLCDRYNSQYEDVRDKIYGLVSIVKDFELTVDYTKGAAELCLEIFKCLNRGSIVDNTLYLGDHKLESFFRTFQRLLGYPFWDPGAVCFPALDTGLLNSWESKETSPMSYDVTGFQYSTIWSVGPELHASETMTESSAFSQPPFQPPFCDLKIQDLVIQNLSSLTDCELHTTAAIGDIYTRVGSTYEKTNCTGSVEVPNSDGKVRPFWTSNNCHAWDSIKRDSGIRLGVLRRWH</sequence>
<dbReference type="AlphaFoldDB" id="A0A8H7WHV8"/>
<protein>
    <submittedName>
        <fullName evidence="1">Uncharacterized protein</fullName>
    </submittedName>
</protein>
<dbReference type="EMBL" id="JAFJYH010000014">
    <property type="protein sequence ID" value="KAG4425057.1"/>
    <property type="molecule type" value="Genomic_DNA"/>
</dbReference>
<proteinExistence type="predicted"/>
<dbReference type="PANTHER" id="PTHR24148:SF64">
    <property type="entry name" value="HETEROKARYON INCOMPATIBILITY DOMAIN-CONTAINING PROTEIN"/>
    <property type="match status" value="1"/>
</dbReference>